<evidence type="ECO:0000259" key="7">
    <source>
        <dbReference type="PROSITE" id="PS50043"/>
    </source>
</evidence>
<evidence type="ECO:0000256" key="5">
    <source>
        <dbReference type="ARBA" id="ARBA00023163"/>
    </source>
</evidence>
<keyword evidence="4 9" id="KW-0238">DNA-binding</keyword>
<dbReference type="InterPro" id="IPR039420">
    <property type="entry name" value="WalR-like"/>
</dbReference>
<evidence type="ECO:0000313" key="10">
    <source>
        <dbReference type="Proteomes" id="UP001519287"/>
    </source>
</evidence>
<dbReference type="Pfam" id="PF00072">
    <property type="entry name" value="Response_reg"/>
    <property type="match status" value="1"/>
</dbReference>
<feature type="domain" description="HTH luxR-type" evidence="7">
    <location>
        <begin position="151"/>
        <end position="216"/>
    </location>
</feature>
<evidence type="ECO:0000313" key="9">
    <source>
        <dbReference type="EMBL" id="MBP1996127.1"/>
    </source>
</evidence>
<accession>A0ABS4J8F6</accession>
<keyword evidence="2" id="KW-0902">Two-component regulatory system</keyword>
<dbReference type="PRINTS" id="PR00038">
    <property type="entry name" value="HTHLUXR"/>
</dbReference>
<keyword evidence="1 6" id="KW-0597">Phosphoprotein</keyword>
<evidence type="ECO:0000256" key="6">
    <source>
        <dbReference type="PROSITE-ProRule" id="PRU00169"/>
    </source>
</evidence>
<gene>
    <name evidence="9" type="ORF">J2Z66_007771</name>
</gene>
<dbReference type="CDD" id="cd06170">
    <property type="entry name" value="LuxR_C_like"/>
    <property type="match status" value="1"/>
</dbReference>
<dbReference type="PROSITE" id="PS50043">
    <property type="entry name" value="HTH_LUXR_2"/>
    <property type="match status" value="1"/>
</dbReference>
<name>A0ABS4J8F6_9BACL</name>
<organism evidence="9 10">
    <name type="scientific">Paenibacillus eucommiae</name>
    <dbReference type="NCBI Taxonomy" id="1355755"/>
    <lineage>
        <taxon>Bacteria</taxon>
        <taxon>Bacillati</taxon>
        <taxon>Bacillota</taxon>
        <taxon>Bacilli</taxon>
        <taxon>Bacillales</taxon>
        <taxon>Paenibacillaceae</taxon>
        <taxon>Paenibacillus</taxon>
    </lineage>
</organism>
<keyword evidence="3" id="KW-0805">Transcription regulation</keyword>
<dbReference type="InterPro" id="IPR001789">
    <property type="entry name" value="Sig_transdc_resp-reg_receiver"/>
</dbReference>
<evidence type="ECO:0000256" key="4">
    <source>
        <dbReference type="ARBA" id="ARBA00023125"/>
    </source>
</evidence>
<protein>
    <submittedName>
        <fullName evidence="9">DNA-binding NarL/FixJ family response regulator</fullName>
    </submittedName>
</protein>
<keyword evidence="5" id="KW-0804">Transcription</keyword>
<dbReference type="EMBL" id="JAGGLB010000044">
    <property type="protein sequence ID" value="MBP1996127.1"/>
    <property type="molecule type" value="Genomic_DNA"/>
</dbReference>
<dbReference type="Gene3D" id="3.40.50.2300">
    <property type="match status" value="1"/>
</dbReference>
<dbReference type="InterPro" id="IPR011006">
    <property type="entry name" value="CheY-like_superfamily"/>
</dbReference>
<dbReference type="PANTHER" id="PTHR43214">
    <property type="entry name" value="TWO-COMPONENT RESPONSE REGULATOR"/>
    <property type="match status" value="1"/>
</dbReference>
<dbReference type="Pfam" id="PF00196">
    <property type="entry name" value="GerE"/>
    <property type="match status" value="1"/>
</dbReference>
<dbReference type="SMART" id="SM00448">
    <property type="entry name" value="REC"/>
    <property type="match status" value="1"/>
</dbReference>
<comment type="caution">
    <text evidence="9">The sequence shown here is derived from an EMBL/GenBank/DDBJ whole genome shotgun (WGS) entry which is preliminary data.</text>
</comment>
<dbReference type="InterPro" id="IPR000792">
    <property type="entry name" value="Tscrpt_reg_LuxR_C"/>
</dbReference>
<dbReference type="SUPFAM" id="SSF52172">
    <property type="entry name" value="CheY-like"/>
    <property type="match status" value="1"/>
</dbReference>
<sequence length="228" mass="25790">MNVSNEKNEMNEKNAKSEKNIRVILLDDHPLVMEGLKNRLSKEPGIEVPRTFNDPRVLLSEIDSCRPDVLIMDISMPHLDGFQVARQLKERFGLALKMIMLSGYTYDEFYSKAYEIGVHAYLSKQATYGQIINAIKQSMLGHVLVSENVMKKPSIEALTPTEREVLEQIAQEMTNKEIAHNLAMSQRTVEYHLTSINQKLGVKTRIGAVVKGFETGLLGSLTQQLNEE</sequence>
<evidence type="ECO:0000256" key="3">
    <source>
        <dbReference type="ARBA" id="ARBA00023015"/>
    </source>
</evidence>
<dbReference type="PROSITE" id="PS50110">
    <property type="entry name" value="RESPONSE_REGULATORY"/>
    <property type="match status" value="1"/>
</dbReference>
<dbReference type="GO" id="GO:0003677">
    <property type="term" value="F:DNA binding"/>
    <property type="evidence" value="ECO:0007669"/>
    <property type="project" value="UniProtKB-KW"/>
</dbReference>
<dbReference type="InterPro" id="IPR058245">
    <property type="entry name" value="NreC/VraR/RcsB-like_REC"/>
</dbReference>
<evidence type="ECO:0000256" key="2">
    <source>
        <dbReference type="ARBA" id="ARBA00023012"/>
    </source>
</evidence>
<feature type="domain" description="Response regulatory" evidence="8">
    <location>
        <begin position="22"/>
        <end position="139"/>
    </location>
</feature>
<feature type="modified residue" description="4-aspartylphosphate" evidence="6">
    <location>
        <position position="73"/>
    </location>
</feature>
<evidence type="ECO:0000259" key="8">
    <source>
        <dbReference type="PROSITE" id="PS50110"/>
    </source>
</evidence>
<dbReference type="InterPro" id="IPR036388">
    <property type="entry name" value="WH-like_DNA-bd_sf"/>
</dbReference>
<dbReference type="CDD" id="cd17535">
    <property type="entry name" value="REC_NarL-like"/>
    <property type="match status" value="1"/>
</dbReference>
<proteinExistence type="predicted"/>
<dbReference type="Proteomes" id="UP001519287">
    <property type="component" value="Unassembled WGS sequence"/>
</dbReference>
<dbReference type="Gene3D" id="1.10.10.10">
    <property type="entry name" value="Winged helix-like DNA-binding domain superfamily/Winged helix DNA-binding domain"/>
    <property type="match status" value="1"/>
</dbReference>
<reference evidence="9 10" key="1">
    <citation type="submission" date="2021-03" db="EMBL/GenBank/DDBJ databases">
        <title>Genomic Encyclopedia of Type Strains, Phase IV (KMG-IV): sequencing the most valuable type-strain genomes for metagenomic binning, comparative biology and taxonomic classification.</title>
        <authorList>
            <person name="Goeker M."/>
        </authorList>
    </citation>
    <scope>NUCLEOTIDE SEQUENCE [LARGE SCALE GENOMIC DNA]</scope>
    <source>
        <strain evidence="9 10">DSM 26048</strain>
    </source>
</reference>
<keyword evidence="10" id="KW-1185">Reference proteome</keyword>
<dbReference type="SMART" id="SM00421">
    <property type="entry name" value="HTH_LUXR"/>
    <property type="match status" value="1"/>
</dbReference>
<evidence type="ECO:0000256" key="1">
    <source>
        <dbReference type="ARBA" id="ARBA00022553"/>
    </source>
</evidence>